<proteinExistence type="predicted"/>
<name>D3F202_CONWI</name>
<gene>
    <name evidence="2" type="ordered locus">Cwoe_1750</name>
</gene>
<feature type="transmembrane region" description="Helical" evidence="1">
    <location>
        <begin position="98"/>
        <end position="121"/>
    </location>
</feature>
<dbReference type="EMBL" id="CP001854">
    <property type="protein sequence ID" value="ADB50177.1"/>
    <property type="molecule type" value="Genomic_DNA"/>
</dbReference>
<dbReference type="RefSeq" id="WP_012933228.1">
    <property type="nucleotide sequence ID" value="NC_013739.1"/>
</dbReference>
<protein>
    <submittedName>
        <fullName evidence="2">Uncharacterized protein</fullName>
    </submittedName>
</protein>
<keyword evidence="1" id="KW-1133">Transmembrane helix</keyword>
<evidence type="ECO:0000256" key="1">
    <source>
        <dbReference type="SAM" id="Phobius"/>
    </source>
</evidence>
<sequence>MRDDEITMRDLMEASLKAIDVNMVGLRDQLNAIQQASAREHAQVRSDLGELRTKLEQVPTNAEFVRFKGDVDSRLGRLEQDLQQRAGGSRARESLGRIVVAGCATAGALCGAIVALARVLIPG</sequence>
<reference evidence="2 3" key="1">
    <citation type="journal article" date="2010" name="Stand. Genomic Sci.">
        <title>Complete genome sequence of Conexibacter woesei type strain (ID131577).</title>
        <authorList>
            <person name="Pukall R."/>
            <person name="Lapidus A."/>
            <person name="Glavina Del Rio T."/>
            <person name="Copeland A."/>
            <person name="Tice H."/>
            <person name="Cheng J.-F."/>
            <person name="Lucas S."/>
            <person name="Chen F."/>
            <person name="Nolan M."/>
            <person name="Bruce D."/>
            <person name="Goodwin L."/>
            <person name="Pitluck S."/>
            <person name="Mavromatis K."/>
            <person name="Ivanova N."/>
            <person name="Ovchinnikova G."/>
            <person name="Pati A."/>
            <person name="Chen A."/>
            <person name="Palaniappan K."/>
            <person name="Land M."/>
            <person name="Hauser L."/>
            <person name="Chang Y.-J."/>
            <person name="Jeffries C.D."/>
            <person name="Chain P."/>
            <person name="Meincke L."/>
            <person name="Sims D."/>
            <person name="Brettin T."/>
            <person name="Detter J.C."/>
            <person name="Rohde M."/>
            <person name="Goeker M."/>
            <person name="Bristow J."/>
            <person name="Eisen J.A."/>
            <person name="Markowitz V."/>
            <person name="Kyrpides N.C."/>
            <person name="Klenk H.-P."/>
            <person name="Hugenholtz P."/>
        </authorList>
    </citation>
    <scope>NUCLEOTIDE SEQUENCE [LARGE SCALE GENOMIC DNA]</scope>
    <source>
        <strain evidence="3">DSM 14684 / CIP 108061 / JCM 11494 / NBRC 100937 / ID131577</strain>
    </source>
</reference>
<accession>D3F202</accession>
<keyword evidence="1" id="KW-0472">Membrane</keyword>
<evidence type="ECO:0000313" key="3">
    <source>
        <dbReference type="Proteomes" id="UP000008229"/>
    </source>
</evidence>
<dbReference type="KEGG" id="cwo:Cwoe_1750"/>
<keyword evidence="1" id="KW-0812">Transmembrane</keyword>
<dbReference type="HOGENOM" id="CLU_2011364_0_0_11"/>
<reference evidence="3" key="2">
    <citation type="submission" date="2010-01" db="EMBL/GenBank/DDBJ databases">
        <title>The complete genome of Conexibacter woesei DSM 14684.</title>
        <authorList>
            <consortium name="US DOE Joint Genome Institute (JGI-PGF)"/>
            <person name="Lucas S."/>
            <person name="Copeland A."/>
            <person name="Lapidus A."/>
            <person name="Glavina del Rio T."/>
            <person name="Dalin E."/>
            <person name="Tice H."/>
            <person name="Bruce D."/>
            <person name="Goodwin L."/>
            <person name="Pitluck S."/>
            <person name="Kyrpides N."/>
            <person name="Mavromatis K."/>
            <person name="Ivanova N."/>
            <person name="Mikhailova N."/>
            <person name="Chertkov O."/>
            <person name="Brettin T."/>
            <person name="Detter J.C."/>
            <person name="Han C."/>
            <person name="Larimer F."/>
            <person name="Land M."/>
            <person name="Hauser L."/>
            <person name="Markowitz V."/>
            <person name="Cheng J.-F."/>
            <person name="Hugenholtz P."/>
            <person name="Woyke T."/>
            <person name="Wu D."/>
            <person name="Pukall R."/>
            <person name="Steenblock K."/>
            <person name="Schneider S."/>
            <person name="Klenk H.-P."/>
            <person name="Eisen J.A."/>
        </authorList>
    </citation>
    <scope>NUCLEOTIDE SEQUENCE [LARGE SCALE GENOMIC DNA]</scope>
    <source>
        <strain evidence="3">DSM 14684 / CIP 108061 / JCM 11494 / NBRC 100937 / ID131577</strain>
    </source>
</reference>
<dbReference type="AlphaFoldDB" id="D3F202"/>
<dbReference type="STRING" id="469383.Cwoe_1750"/>
<organism evidence="2 3">
    <name type="scientific">Conexibacter woesei (strain DSM 14684 / CCUG 47730 / CIP 108061 / JCM 11494 / NBRC 100937 / ID131577)</name>
    <dbReference type="NCBI Taxonomy" id="469383"/>
    <lineage>
        <taxon>Bacteria</taxon>
        <taxon>Bacillati</taxon>
        <taxon>Actinomycetota</taxon>
        <taxon>Thermoleophilia</taxon>
        <taxon>Solirubrobacterales</taxon>
        <taxon>Conexibacteraceae</taxon>
        <taxon>Conexibacter</taxon>
    </lineage>
</organism>
<evidence type="ECO:0000313" key="2">
    <source>
        <dbReference type="EMBL" id="ADB50177.1"/>
    </source>
</evidence>
<dbReference type="Proteomes" id="UP000008229">
    <property type="component" value="Chromosome"/>
</dbReference>
<keyword evidence="3" id="KW-1185">Reference proteome</keyword>